<dbReference type="InterPro" id="IPR003439">
    <property type="entry name" value="ABC_transporter-like_ATP-bd"/>
</dbReference>
<evidence type="ECO:0000256" key="4">
    <source>
        <dbReference type="ARBA" id="ARBA00022840"/>
    </source>
</evidence>
<dbReference type="PROSITE" id="PS50893">
    <property type="entry name" value="ABC_TRANSPORTER_2"/>
    <property type="match status" value="1"/>
</dbReference>
<keyword evidence="5" id="KW-0472">Membrane</keyword>
<comment type="catalytic activity">
    <reaction evidence="5">
        <text>a quaternary ammonium(out) + ATP + H2O = a quaternary ammonium(in) + ADP + phosphate + H(+)</text>
        <dbReference type="Rhea" id="RHEA:11036"/>
        <dbReference type="ChEBI" id="CHEBI:15377"/>
        <dbReference type="ChEBI" id="CHEBI:15378"/>
        <dbReference type="ChEBI" id="CHEBI:30616"/>
        <dbReference type="ChEBI" id="CHEBI:35267"/>
        <dbReference type="ChEBI" id="CHEBI:43474"/>
        <dbReference type="ChEBI" id="CHEBI:456216"/>
    </reaction>
</comment>
<keyword evidence="2 5" id="KW-0813">Transport</keyword>
<keyword evidence="3 5" id="KW-0547">Nucleotide-binding</keyword>
<comment type="caution">
    <text evidence="7">The sequence shown here is derived from an EMBL/GenBank/DDBJ whole genome shotgun (WGS) entry which is preliminary data.</text>
</comment>
<dbReference type="InterPro" id="IPR005892">
    <property type="entry name" value="Gly-betaine_transp_ATP-bd"/>
</dbReference>
<comment type="subcellular location">
    <subcellularLocation>
        <location evidence="5">Cell inner membrane</location>
        <topology evidence="5">Peripheral membrane protein</topology>
    </subcellularLocation>
</comment>
<evidence type="ECO:0000259" key="6">
    <source>
        <dbReference type="PROSITE" id="PS50893"/>
    </source>
</evidence>
<dbReference type="InterPro" id="IPR003593">
    <property type="entry name" value="AAA+_ATPase"/>
</dbReference>
<dbReference type="InterPro" id="IPR051921">
    <property type="entry name" value="ABC_osmolyte_uptake_ATP-bind"/>
</dbReference>
<comment type="subunit">
    <text evidence="5">The complex is probably composed of two ATP-binding proteins, two transmembrane proteins and a solute-binding protein.</text>
</comment>
<evidence type="ECO:0000313" key="7">
    <source>
        <dbReference type="EMBL" id="MCW3783621.1"/>
    </source>
</evidence>
<evidence type="ECO:0000256" key="2">
    <source>
        <dbReference type="ARBA" id="ARBA00022448"/>
    </source>
</evidence>
<dbReference type="PANTHER" id="PTHR43869:SF1">
    <property type="entry name" value="GLYCINE BETAINE_PROLINE BETAINE TRANSPORT SYSTEM ATP-BINDING PROTEIN PROV"/>
    <property type="match status" value="1"/>
</dbReference>
<organism evidence="7 8">
    <name type="scientific">Defluviimonas salinarum</name>
    <dbReference type="NCBI Taxonomy" id="2992147"/>
    <lineage>
        <taxon>Bacteria</taxon>
        <taxon>Pseudomonadati</taxon>
        <taxon>Pseudomonadota</taxon>
        <taxon>Alphaproteobacteria</taxon>
        <taxon>Rhodobacterales</taxon>
        <taxon>Paracoccaceae</taxon>
        <taxon>Albidovulum</taxon>
    </lineage>
</organism>
<dbReference type="Pfam" id="PF00005">
    <property type="entry name" value="ABC_tran"/>
    <property type="match status" value="1"/>
</dbReference>
<evidence type="ECO:0000256" key="5">
    <source>
        <dbReference type="RuleBase" id="RU369116"/>
    </source>
</evidence>
<name>A0ABT3J7E8_9RHOB</name>
<keyword evidence="5" id="KW-0997">Cell inner membrane</keyword>
<dbReference type="InterPro" id="IPR017871">
    <property type="entry name" value="ABC_transporter-like_CS"/>
</dbReference>
<dbReference type="SMART" id="SM00382">
    <property type="entry name" value="AAA"/>
    <property type="match status" value="1"/>
</dbReference>
<dbReference type="PROSITE" id="PS00211">
    <property type="entry name" value="ABC_TRANSPORTER_1"/>
    <property type="match status" value="1"/>
</dbReference>
<feature type="domain" description="ABC transporter" evidence="6">
    <location>
        <begin position="8"/>
        <end position="267"/>
    </location>
</feature>
<evidence type="ECO:0000313" key="8">
    <source>
        <dbReference type="Proteomes" id="UP001207582"/>
    </source>
</evidence>
<dbReference type="EMBL" id="JAPDOG010000022">
    <property type="protein sequence ID" value="MCW3783621.1"/>
    <property type="molecule type" value="Genomic_DNA"/>
</dbReference>
<protein>
    <recommendedName>
        <fullName evidence="5">Quaternary amine transport ATP-binding protein</fullName>
        <ecNumber evidence="5">7.6.2.9</ecNumber>
    </recommendedName>
</protein>
<gene>
    <name evidence="7" type="ORF">OM960_18940</name>
</gene>
<proteinExistence type="inferred from homology"/>
<keyword evidence="5" id="KW-1003">Cell membrane</keyword>
<dbReference type="NCBIfam" id="TIGR01186">
    <property type="entry name" value="proV"/>
    <property type="match status" value="1"/>
</dbReference>
<dbReference type="PANTHER" id="PTHR43869">
    <property type="entry name" value="GLYCINE BETAINE/PROLINE BETAINE TRANSPORT SYSTEM ATP-BINDING PROTEIN PROV"/>
    <property type="match status" value="1"/>
</dbReference>
<keyword evidence="4 5" id="KW-0067">ATP-binding</keyword>
<dbReference type="Gene3D" id="3.40.50.300">
    <property type="entry name" value="P-loop containing nucleotide triphosphate hydrolases"/>
    <property type="match status" value="1"/>
</dbReference>
<keyword evidence="8" id="KW-1185">Reference proteome</keyword>
<dbReference type="InterPro" id="IPR027417">
    <property type="entry name" value="P-loop_NTPase"/>
</dbReference>
<comment type="similarity">
    <text evidence="1 5">Belongs to the ABC transporter superfamily.</text>
</comment>
<evidence type="ECO:0000256" key="3">
    <source>
        <dbReference type="ARBA" id="ARBA00022741"/>
    </source>
</evidence>
<sequence length="337" mass="36803">MTTQKAFLECKGVWKVFGPGAEDFATNPGGEASTEEFSAHGLIAGVRDASLSVAKGEIFIIMGLSGSGKSTLVRCMTGLHELTAGHVLIDGIDINNISEKELVKLRRKKISMVFQDFALLPHLTVLGNIAFPLKVQGVPRAEREATARKMIELVGLSGRESYYPDELSGGQQQRVGIARSLTTQPEVWFLDEPFSALDPLIRQEMQSEFLRLQAMLHKTIVFITHDFDEAIRLADRMAVMKDGEIVQMGTPEEFILNPANDYIREFTKHIPKDKVLKVGSIANGSDAPTNDQPLQASASLQSVAEQVIAGDGRHPVIDAAGQVIGSLHRSELGPYLL</sequence>
<dbReference type="EC" id="7.6.2.9" evidence="5"/>
<accession>A0ABT3J7E8</accession>
<dbReference type="GO" id="GO:0005524">
    <property type="term" value="F:ATP binding"/>
    <property type="evidence" value="ECO:0007669"/>
    <property type="project" value="UniProtKB-KW"/>
</dbReference>
<evidence type="ECO:0000256" key="1">
    <source>
        <dbReference type="ARBA" id="ARBA00005417"/>
    </source>
</evidence>
<dbReference type="RefSeq" id="WP_264773065.1">
    <property type="nucleotide sequence ID" value="NZ_JAPDOG010000022.1"/>
</dbReference>
<dbReference type="Proteomes" id="UP001207582">
    <property type="component" value="Unassembled WGS sequence"/>
</dbReference>
<dbReference type="CDD" id="cd03294">
    <property type="entry name" value="ABC_Pro_Gly_Betaine"/>
    <property type="match status" value="1"/>
</dbReference>
<reference evidence="7 8" key="1">
    <citation type="submission" date="2022-10" db="EMBL/GenBank/DDBJ databases">
        <title>Defluviimonas sp. CAU 1641 isolated from mud.</title>
        <authorList>
            <person name="Kim W."/>
        </authorList>
    </citation>
    <scope>NUCLEOTIDE SEQUENCE [LARGE SCALE GENOMIC DNA]</scope>
    <source>
        <strain evidence="7 8">CAU 1641</strain>
    </source>
</reference>
<dbReference type="SUPFAM" id="SSF52540">
    <property type="entry name" value="P-loop containing nucleoside triphosphate hydrolases"/>
    <property type="match status" value="1"/>
</dbReference>